<dbReference type="Proteomes" id="UP000805193">
    <property type="component" value="Unassembled WGS sequence"/>
</dbReference>
<reference evidence="1 2" key="1">
    <citation type="journal article" date="2020" name="Cell">
        <title>Large-Scale Comparative Analyses of Tick Genomes Elucidate Their Genetic Diversity and Vector Capacities.</title>
        <authorList>
            <consortium name="Tick Genome and Microbiome Consortium (TIGMIC)"/>
            <person name="Jia N."/>
            <person name="Wang J."/>
            <person name="Shi W."/>
            <person name="Du L."/>
            <person name="Sun Y."/>
            <person name="Zhan W."/>
            <person name="Jiang J.F."/>
            <person name="Wang Q."/>
            <person name="Zhang B."/>
            <person name="Ji P."/>
            <person name="Bell-Sakyi L."/>
            <person name="Cui X.M."/>
            <person name="Yuan T.T."/>
            <person name="Jiang B.G."/>
            <person name="Yang W.F."/>
            <person name="Lam T.T."/>
            <person name="Chang Q.C."/>
            <person name="Ding S.J."/>
            <person name="Wang X.J."/>
            <person name="Zhu J.G."/>
            <person name="Ruan X.D."/>
            <person name="Zhao L."/>
            <person name="Wei J.T."/>
            <person name="Ye R.Z."/>
            <person name="Que T.C."/>
            <person name="Du C.H."/>
            <person name="Zhou Y.H."/>
            <person name="Cheng J.X."/>
            <person name="Dai P.F."/>
            <person name="Guo W.B."/>
            <person name="Han X.H."/>
            <person name="Huang E.J."/>
            <person name="Li L.F."/>
            <person name="Wei W."/>
            <person name="Gao Y.C."/>
            <person name="Liu J.Z."/>
            <person name="Shao H.Z."/>
            <person name="Wang X."/>
            <person name="Wang C.C."/>
            <person name="Yang T.C."/>
            <person name="Huo Q.B."/>
            <person name="Li W."/>
            <person name="Chen H.Y."/>
            <person name="Chen S.E."/>
            <person name="Zhou L.G."/>
            <person name="Ni X.B."/>
            <person name="Tian J.H."/>
            <person name="Sheng Y."/>
            <person name="Liu T."/>
            <person name="Pan Y.S."/>
            <person name="Xia L.Y."/>
            <person name="Li J."/>
            <person name="Zhao F."/>
            <person name="Cao W.C."/>
        </authorList>
    </citation>
    <scope>NUCLEOTIDE SEQUENCE [LARGE SCALE GENOMIC DNA]</scope>
    <source>
        <strain evidence="1">Iper-2018</strain>
    </source>
</reference>
<accession>A0AC60PDK9</accession>
<comment type="caution">
    <text evidence="1">The sequence shown here is derived from an EMBL/GenBank/DDBJ whole genome shotgun (WGS) entry which is preliminary data.</text>
</comment>
<protein>
    <submittedName>
        <fullName evidence="1">Uncharacterized protein</fullName>
    </submittedName>
</protein>
<proteinExistence type="predicted"/>
<organism evidence="1 2">
    <name type="scientific">Ixodes persulcatus</name>
    <name type="common">Taiga tick</name>
    <dbReference type="NCBI Taxonomy" id="34615"/>
    <lineage>
        <taxon>Eukaryota</taxon>
        <taxon>Metazoa</taxon>
        <taxon>Ecdysozoa</taxon>
        <taxon>Arthropoda</taxon>
        <taxon>Chelicerata</taxon>
        <taxon>Arachnida</taxon>
        <taxon>Acari</taxon>
        <taxon>Parasitiformes</taxon>
        <taxon>Ixodida</taxon>
        <taxon>Ixodoidea</taxon>
        <taxon>Ixodidae</taxon>
        <taxon>Ixodinae</taxon>
        <taxon>Ixodes</taxon>
    </lineage>
</organism>
<feature type="non-terminal residue" evidence="1">
    <location>
        <position position="450"/>
    </location>
</feature>
<evidence type="ECO:0000313" key="2">
    <source>
        <dbReference type="Proteomes" id="UP000805193"/>
    </source>
</evidence>
<evidence type="ECO:0000313" key="1">
    <source>
        <dbReference type="EMBL" id="KAG0417974.1"/>
    </source>
</evidence>
<gene>
    <name evidence="1" type="ORF">HPB47_005219</name>
</gene>
<sequence>MAHAGPSNVPHGDALLTATIQNIRLPPFWSKNPRVWLMQVEAQFRLRHITSQETRYLHTVSSLTADVAEELADILSTPDPVNPFDHLKAAILDRKSESERSRLQQLLTTEELGDRRPSQLLHRMRQFLGDQNQDPNNHLLRGTCESRCLVSGVTTDPEPCVFARPRLAVRGFPVSGEKGILVVESSPGGPAPRTEFRATQFSLEYLAGPFLAPKQPAGKQGAPVCKLLEQGLLALIGPGHPTTASLAKTACARHRVPHIYLHRELHGRGPPPDSASFTVTPSPEELGLAIRDLVVAQQWRHFTLVYEKPEALIRLQGILELQSPETGLPVSVTLRIMPPDQDLKPVLRDIAKAGESNLLLDVAARRLEELLKYAQKIGIVTEYHNYIVSTLDLHTVDLSDFWHSRTNLTGFELLGRELWEQDPGVTREAYASMGIYPVFLRTRPTRKPLN</sequence>
<dbReference type="EMBL" id="JABSTQ010010780">
    <property type="protein sequence ID" value="KAG0417974.1"/>
    <property type="molecule type" value="Genomic_DNA"/>
</dbReference>
<name>A0AC60PDK9_IXOPE</name>
<keyword evidence="2" id="KW-1185">Reference proteome</keyword>